<evidence type="ECO:0000256" key="1">
    <source>
        <dbReference type="ARBA" id="ARBA00004141"/>
    </source>
</evidence>
<feature type="region of interest" description="Disordered" evidence="6">
    <location>
        <begin position="703"/>
        <end position="757"/>
    </location>
</feature>
<feature type="transmembrane region" description="Helical" evidence="7">
    <location>
        <begin position="250"/>
        <end position="273"/>
    </location>
</feature>
<dbReference type="PANTHER" id="PTHR23302:SF43">
    <property type="entry name" value="TMC DOMAIN-CONTAINING PROTEIN"/>
    <property type="match status" value="1"/>
</dbReference>
<sequence length="757" mass="86331">MEEDSQELHHRPTGVRRAFTMRNSVARQAVSFMPSRQLPYNTLRQAHSEHNALLEDVVDGNTGSAEQQANIIVRELEQHELLMEDNPEAEELRREALRDLPQGLTMKRQVRAQLSASVSHRSSRRPLSFWQRTKYRVSFGWKRSRDRLRNFIFSIEPWYEAIRQIEGHSGSAVGAYFCSLRWLVAADLLLLVLLLSFVVVPQVLHDNYVVREEVPRSVMDFVGGQGMFSDSLLFYGHYHSGGVAAPGPRYYMPLAYLFTMLAAYVAMLCVLCYRTAKSYRQTFIVTGGGVRNVFANKVFSGWDCSVATEQAARLNHRSIYNELKELLVDVNKPVIVMTFLTKLWRYTVNTAVSLIVLALIGSIGYGTWSLLSLEVEHYYWPIAVSGIVTAIVTVCPLLFSAVVRLEYYSARTALYVTLARTCLLDFGTLFLIFYFWATSDKSCWETTFGQETYRLVLLDAVFSLILLPAFEFIRGLVYKYQPKGSPPEFNIAYNSLTLIYNQTVLWFGMLFSPLLVVAVTVKFLLLFYVKKTVAMKACLPARKVWRAAQTETVMYMLVTVSLFVTLFGIGSLFMGKPSYHCGPFRGYTLVVEVVTEGVLGLSKNRRLSALLVFLTRPAVIGFIFVFLCIAVYYMRARSLAQRSMVDILRQMLVIEAKDKDFLLTAISKVSNGEWLYSPRDDTNIQDNSYTWKYLHDDKVRKPSNSGYQFAGPRLNHGETSRQQREDVKSFVKEEGDTDSEFSYRADPRGAVGGREWL</sequence>
<accession>A0ABQ7QCU0</accession>
<evidence type="ECO:0000256" key="3">
    <source>
        <dbReference type="ARBA" id="ARBA00022692"/>
    </source>
</evidence>
<comment type="caution">
    <text evidence="9">The sequence shown here is derived from an EMBL/GenBank/DDBJ whole genome shotgun (WGS) entry which is preliminary data.</text>
</comment>
<evidence type="ECO:0000256" key="5">
    <source>
        <dbReference type="ARBA" id="ARBA00023136"/>
    </source>
</evidence>
<evidence type="ECO:0000313" key="10">
    <source>
        <dbReference type="Proteomes" id="UP000823941"/>
    </source>
</evidence>
<feature type="compositionally biased region" description="Basic and acidic residues" evidence="6">
    <location>
        <begin position="715"/>
        <end position="734"/>
    </location>
</feature>
<evidence type="ECO:0000256" key="7">
    <source>
        <dbReference type="SAM" id="Phobius"/>
    </source>
</evidence>
<keyword evidence="3 7" id="KW-0812">Transmembrane</keyword>
<evidence type="ECO:0000256" key="2">
    <source>
        <dbReference type="ARBA" id="ARBA00006510"/>
    </source>
</evidence>
<dbReference type="PANTHER" id="PTHR23302">
    <property type="entry name" value="TRANSMEMBRANE CHANNEL-RELATED"/>
    <property type="match status" value="1"/>
</dbReference>
<dbReference type="InterPro" id="IPR038900">
    <property type="entry name" value="TMC"/>
</dbReference>
<comment type="subcellular location">
    <subcellularLocation>
        <location evidence="1">Membrane</location>
        <topology evidence="1">Multi-pass membrane protein</topology>
    </subcellularLocation>
</comment>
<dbReference type="Pfam" id="PF07810">
    <property type="entry name" value="TMC"/>
    <property type="match status" value="1"/>
</dbReference>
<feature type="domain" description="TMC" evidence="8">
    <location>
        <begin position="443"/>
        <end position="548"/>
    </location>
</feature>
<feature type="transmembrane region" description="Helical" evidence="7">
    <location>
        <begin position="514"/>
        <end position="533"/>
    </location>
</feature>
<organism evidence="9 10">
    <name type="scientific">Plutella xylostella</name>
    <name type="common">Diamondback moth</name>
    <name type="synonym">Plutella maculipennis</name>
    <dbReference type="NCBI Taxonomy" id="51655"/>
    <lineage>
        <taxon>Eukaryota</taxon>
        <taxon>Metazoa</taxon>
        <taxon>Ecdysozoa</taxon>
        <taxon>Arthropoda</taxon>
        <taxon>Hexapoda</taxon>
        <taxon>Insecta</taxon>
        <taxon>Pterygota</taxon>
        <taxon>Neoptera</taxon>
        <taxon>Endopterygota</taxon>
        <taxon>Lepidoptera</taxon>
        <taxon>Glossata</taxon>
        <taxon>Ditrysia</taxon>
        <taxon>Yponomeutoidea</taxon>
        <taxon>Plutellidae</taxon>
        <taxon>Plutella</taxon>
    </lineage>
</organism>
<name>A0ABQ7QCU0_PLUXY</name>
<feature type="transmembrane region" description="Helical" evidence="7">
    <location>
        <begin position="378"/>
        <end position="402"/>
    </location>
</feature>
<keyword evidence="4 7" id="KW-1133">Transmembrane helix</keyword>
<proteinExistence type="inferred from homology"/>
<feature type="transmembrane region" description="Helical" evidence="7">
    <location>
        <begin position="346"/>
        <end position="366"/>
    </location>
</feature>
<feature type="transmembrane region" description="Helical" evidence="7">
    <location>
        <begin position="180"/>
        <end position="200"/>
    </location>
</feature>
<feature type="transmembrane region" description="Helical" evidence="7">
    <location>
        <begin position="609"/>
        <end position="634"/>
    </location>
</feature>
<evidence type="ECO:0000259" key="8">
    <source>
        <dbReference type="Pfam" id="PF07810"/>
    </source>
</evidence>
<evidence type="ECO:0000313" key="9">
    <source>
        <dbReference type="EMBL" id="KAG7303051.1"/>
    </source>
</evidence>
<dbReference type="InterPro" id="IPR012496">
    <property type="entry name" value="TMC_dom"/>
</dbReference>
<comment type="similarity">
    <text evidence="2">Belongs to the TMC family.</text>
</comment>
<dbReference type="Proteomes" id="UP000823941">
    <property type="component" value="Chromosome 17"/>
</dbReference>
<gene>
    <name evidence="9" type="ORF">JYU34_013070</name>
</gene>
<keyword evidence="10" id="KW-1185">Reference proteome</keyword>
<evidence type="ECO:0000256" key="6">
    <source>
        <dbReference type="SAM" id="MobiDB-lite"/>
    </source>
</evidence>
<evidence type="ECO:0000256" key="4">
    <source>
        <dbReference type="ARBA" id="ARBA00022989"/>
    </source>
</evidence>
<reference evidence="9 10" key="1">
    <citation type="submission" date="2021-06" db="EMBL/GenBank/DDBJ databases">
        <title>A haploid diamondback moth (Plutella xylostella L.) genome assembly resolves 31 chromosomes and identifies a diamide resistance mutation.</title>
        <authorList>
            <person name="Ward C.M."/>
            <person name="Perry K.D."/>
            <person name="Baker G."/>
            <person name="Powis K."/>
            <person name="Heckel D.G."/>
            <person name="Baxter S.W."/>
        </authorList>
    </citation>
    <scope>NUCLEOTIDE SEQUENCE [LARGE SCALE GENOMIC DNA]</scope>
    <source>
        <strain evidence="9 10">LV</strain>
        <tissue evidence="9">Single pupa</tissue>
    </source>
</reference>
<feature type="transmembrane region" description="Helical" evidence="7">
    <location>
        <begin position="414"/>
        <end position="436"/>
    </location>
</feature>
<dbReference type="EMBL" id="JAHIBW010000017">
    <property type="protein sequence ID" value="KAG7303051.1"/>
    <property type="molecule type" value="Genomic_DNA"/>
</dbReference>
<keyword evidence="5 7" id="KW-0472">Membrane</keyword>
<protein>
    <recommendedName>
        <fullName evidence="8">TMC domain-containing protein</fullName>
    </recommendedName>
</protein>
<feature type="transmembrane region" description="Helical" evidence="7">
    <location>
        <begin position="553"/>
        <end position="574"/>
    </location>
</feature>